<reference evidence="5" key="1">
    <citation type="submission" date="2019-12" db="EMBL/GenBank/DDBJ databases">
        <authorList>
            <person name="Scholes J."/>
        </authorList>
    </citation>
    <scope>NUCLEOTIDE SEQUENCE</scope>
</reference>
<gene>
    <name evidence="5" type="ORF">SHERM_24082</name>
</gene>
<dbReference type="SUPFAM" id="SSF49562">
    <property type="entry name" value="C2 domain (Calcium/lipid-binding domain, CaLB)"/>
    <property type="match status" value="1"/>
</dbReference>
<keyword evidence="6" id="KW-1185">Reference proteome</keyword>
<dbReference type="GO" id="GO:0046856">
    <property type="term" value="P:phosphatidylinositol dephosphorylation"/>
    <property type="evidence" value="ECO:0007669"/>
    <property type="project" value="TreeGrafter"/>
</dbReference>
<evidence type="ECO:0000259" key="3">
    <source>
        <dbReference type="PROSITE" id="PS51181"/>
    </source>
</evidence>
<feature type="domain" description="Phosphatase tensin-type" evidence="3">
    <location>
        <begin position="38"/>
        <end position="170"/>
    </location>
</feature>
<dbReference type="EMBL" id="CACSLK010027752">
    <property type="protein sequence ID" value="CAA0828387.1"/>
    <property type="molecule type" value="Genomic_DNA"/>
</dbReference>
<name>A0A9N7NGG5_STRHE</name>
<dbReference type="PROSITE" id="PS51182">
    <property type="entry name" value="C2_TENSIN"/>
    <property type="match status" value="1"/>
</dbReference>
<accession>A0A9N7NGG5</accession>
<dbReference type="PROSITE" id="PS51181">
    <property type="entry name" value="PPASE_TENSIN"/>
    <property type="match status" value="1"/>
</dbReference>
<dbReference type="GO" id="GO:0004725">
    <property type="term" value="F:protein tyrosine phosphatase activity"/>
    <property type="evidence" value="ECO:0007669"/>
    <property type="project" value="TreeGrafter"/>
</dbReference>
<keyword evidence="1" id="KW-0378">Hydrolase</keyword>
<dbReference type="PANTHER" id="PTHR12305:SF60">
    <property type="entry name" value="PHOSPHATIDYLINOSITOL 3,4,5-TRISPHOSPHATE 3-PHOSPHATASE TPTE2-RELATED"/>
    <property type="match status" value="1"/>
</dbReference>
<dbReference type="PANTHER" id="PTHR12305">
    <property type="entry name" value="PHOSPHATASE WITH HOMOLOGY TO TENSIN"/>
    <property type="match status" value="1"/>
</dbReference>
<dbReference type="SUPFAM" id="SSF52799">
    <property type="entry name" value="(Phosphotyrosine protein) phosphatases II"/>
    <property type="match status" value="1"/>
</dbReference>
<dbReference type="SMART" id="SM01326">
    <property type="entry name" value="PTEN_C2"/>
    <property type="match status" value="1"/>
</dbReference>
<dbReference type="InterPro" id="IPR051281">
    <property type="entry name" value="Dual-spec_lipid-protein_phosph"/>
</dbReference>
<evidence type="ECO:0000313" key="6">
    <source>
        <dbReference type="Proteomes" id="UP001153555"/>
    </source>
</evidence>
<evidence type="ECO:0000256" key="1">
    <source>
        <dbReference type="ARBA" id="ARBA00022801"/>
    </source>
</evidence>
<organism evidence="5 6">
    <name type="scientific">Striga hermonthica</name>
    <name type="common">Purple witchweed</name>
    <name type="synonym">Buchnera hermonthica</name>
    <dbReference type="NCBI Taxonomy" id="68872"/>
    <lineage>
        <taxon>Eukaryota</taxon>
        <taxon>Viridiplantae</taxon>
        <taxon>Streptophyta</taxon>
        <taxon>Embryophyta</taxon>
        <taxon>Tracheophyta</taxon>
        <taxon>Spermatophyta</taxon>
        <taxon>Magnoliopsida</taxon>
        <taxon>eudicotyledons</taxon>
        <taxon>Gunneridae</taxon>
        <taxon>Pentapetalae</taxon>
        <taxon>asterids</taxon>
        <taxon>lamiids</taxon>
        <taxon>Lamiales</taxon>
        <taxon>Orobanchaceae</taxon>
        <taxon>Buchnereae</taxon>
        <taxon>Striga</taxon>
    </lineage>
</organism>
<dbReference type="Proteomes" id="UP001153555">
    <property type="component" value="Unassembled WGS sequence"/>
</dbReference>
<dbReference type="AlphaFoldDB" id="A0A9N7NGG5"/>
<dbReference type="InterPro" id="IPR035892">
    <property type="entry name" value="C2_domain_sf"/>
</dbReference>
<keyword evidence="2" id="KW-0904">Protein phosphatase</keyword>
<dbReference type="InterPro" id="IPR029021">
    <property type="entry name" value="Prot-tyrosine_phosphatase-like"/>
</dbReference>
<proteinExistence type="predicted"/>
<dbReference type="InterPro" id="IPR014020">
    <property type="entry name" value="Tensin_C2-dom"/>
</dbReference>
<dbReference type="Gene3D" id="2.60.40.1110">
    <property type="match status" value="1"/>
</dbReference>
<evidence type="ECO:0000256" key="2">
    <source>
        <dbReference type="ARBA" id="ARBA00022912"/>
    </source>
</evidence>
<dbReference type="GO" id="GO:0016314">
    <property type="term" value="F:phosphatidylinositol-3,4,5-trisphosphate 3-phosphatase activity"/>
    <property type="evidence" value="ECO:0007669"/>
    <property type="project" value="TreeGrafter"/>
</dbReference>
<sequence length="287" mass="32948">MGLKLSKKGPKLPRYSRLSLVECLQRNYIRSLVSKQRRRMLVAGYDLDMTYITGRLLAMSFPSESVRALYRNPMWQVESALEMRHHDHYKAGKGRTGLMVSCYLVYTGMSSERALHLFAERRTTNNKGVPGKRYAPPAEVSNSCCRRIEKNHEKSSNKPLYYFSLVEKEEDKEEAVETRLVIQMDTESSIIYQKKCLGFDYEKPLQVKGDVRLIFYEKLTGGRLFYVCFNTTFITGSLLQFSVRDLDKVGKRGRSICGPSFCLELFFAPSYADCLVSPSKGDVLCRI</sequence>
<protein>
    <submittedName>
        <fullName evidence="5">Calcium/lipid-binding (CaLB) phosphatase</fullName>
    </submittedName>
</protein>
<dbReference type="Gene3D" id="3.90.190.10">
    <property type="entry name" value="Protein tyrosine phosphatase superfamily"/>
    <property type="match status" value="2"/>
</dbReference>
<evidence type="ECO:0000313" key="5">
    <source>
        <dbReference type="EMBL" id="CAA0828387.1"/>
    </source>
</evidence>
<dbReference type="Pfam" id="PF10409">
    <property type="entry name" value="PTEN_C2"/>
    <property type="match status" value="1"/>
</dbReference>
<evidence type="ECO:0000259" key="4">
    <source>
        <dbReference type="PROSITE" id="PS51182"/>
    </source>
</evidence>
<comment type="caution">
    <text evidence="5">The sequence shown here is derived from an EMBL/GenBank/DDBJ whole genome shotgun (WGS) entry which is preliminary data.</text>
</comment>
<dbReference type="GO" id="GO:0005829">
    <property type="term" value="C:cytosol"/>
    <property type="evidence" value="ECO:0007669"/>
    <property type="project" value="TreeGrafter"/>
</dbReference>
<dbReference type="InterPro" id="IPR029023">
    <property type="entry name" value="Tensin_phosphatase"/>
</dbReference>
<dbReference type="OrthoDB" id="266663at2759"/>
<feature type="domain" description="C2 tensin-type" evidence="4">
    <location>
        <begin position="110"/>
        <end position="270"/>
    </location>
</feature>